<feature type="domain" description="Spermatogenesis-associated protein 20-like TRX" evidence="1">
    <location>
        <begin position="7"/>
        <end position="167"/>
    </location>
</feature>
<protein>
    <submittedName>
        <fullName evidence="2">Thioredoxin domain-containing protein</fullName>
    </submittedName>
</protein>
<dbReference type="Pfam" id="PF03190">
    <property type="entry name" value="Thioredox_DsbH"/>
    <property type="match status" value="1"/>
</dbReference>
<dbReference type="CDD" id="cd02955">
    <property type="entry name" value="SSP411"/>
    <property type="match status" value="1"/>
</dbReference>
<dbReference type="InterPro" id="IPR004879">
    <property type="entry name" value="Ssp411-like_TRX"/>
</dbReference>
<dbReference type="InterPro" id="IPR024705">
    <property type="entry name" value="Ssp411"/>
</dbReference>
<dbReference type="EMBL" id="BAAADE010000001">
    <property type="protein sequence ID" value="GAA0597627.1"/>
    <property type="molecule type" value="Genomic_DNA"/>
</dbReference>
<organism evidence="2 3">
    <name type="scientific">Paenochrobactrum glaciei</name>
    <dbReference type="NCBI Taxonomy" id="486407"/>
    <lineage>
        <taxon>Bacteria</taxon>
        <taxon>Pseudomonadati</taxon>
        <taxon>Pseudomonadota</taxon>
        <taxon>Alphaproteobacteria</taxon>
        <taxon>Hyphomicrobiales</taxon>
        <taxon>Brucellaceae</taxon>
        <taxon>Paenochrobactrum</taxon>
    </lineage>
</organism>
<accession>A0ABN1FTP0</accession>
<name>A0ABN1FTP0_9HYPH</name>
<dbReference type="SUPFAM" id="SSF52833">
    <property type="entry name" value="Thioredoxin-like"/>
    <property type="match status" value="1"/>
</dbReference>
<evidence type="ECO:0000313" key="2">
    <source>
        <dbReference type="EMBL" id="GAA0597627.1"/>
    </source>
</evidence>
<gene>
    <name evidence="2" type="ORF">GCM10008943_10880</name>
</gene>
<dbReference type="PIRSF" id="PIRSF006402">
    <property type="entry name" value="UCP006402_thioredoxin"/>
    <property type="match status" value="1"/>
</dbReference>
<dbReference type="Gene3D" id="3.40.30.10">
    <property type="entry name" value="Glutaredoxin"/>
    <property type="match status" value="1"/>
</dbReference>
<dbReference type="SUPFAM" id="SSF48208">
    <property type="entry name" value="Six-hairpin glycosidases"/>
    <property type="match status" value="1"/>
</dbReference>
<proteinExistence type="predicted"/>
<dbReference type="PANTHER" id="PTHR42899">
    <property type="entry name" value="SPERMATOGENESIS-ASSOCIATED PROTEIN 20"/>
    <property type="match status" value="1"/>
</dbReference>
<keyword evidence="3" id="KW-1185">Reference proteome</keyword>
<dbReference type="PANTHER" id="PTHR42899:SF1">
    <property type="entry name" value="SPERMATOGENESIS-ASSOCIATED PROTEIN 20"/>
    <property type="match status" value="1"/>
</dbReference>
<dbReference type="InterPro" id="IPR012341">
    <property type="entry name" value="6hp_glycosidase-like_sf"/>
</dbReference>
<comment type="caution">
    <text evidence="2">The sequence shown here is derived from an EMBL/GenBank/DDBJ whole genome shotgun (WGS) entry which is preliminary data.</text>
</comment>
<sequence length="678" mass="76885">MTVQLSNQLKLSSSAYLRQHADQPVHWQTWSKETLELAKQLNRPILLSIGYAACHWCHVMAHESFDNDKIADYMNEHFINIKIDREERPDLDQIYMAALTAMGEQGGWPLTIFLTPDAEPFWGGTYFPPHTRFNRPGFDDVLRGIHQLFHQDKDKVNHNSRVITEHIQQRLAQHLNHDSAPQDPFLLHKTYAQRLSSMLDPHYGGIKGAPKFPSSPLMEIFWLQHLNNNDPAAYDAFLLSLKNMVQGGIYDHVGGGLCRYSVDDHWLVPHFEKMLYDNSQLIKHGSFAYAKSQDQLLRTRIEEVIDWLQRELQLPQGGFASSLDADSEGVEGKYYVWDRSEIDAILGDDSQIFCEAYNITMQGNWEGSNILNRLHSSLADPDQKLIETCKSKLLAVRQKRIAPARDDKLLVDWNGQLIVALLNAGRVFDRADWIKLAKQTYAKINMSLDHHGLCHCLSDYVPSVRALSSDYAAMIHAAVSLYGYTSDQSYLADARLWLSELNKQHKDENGDYRLTALNQDDVIIHIHADQDDATPSATAQLIEALARLALVDQDIKLQQQIEALSQRALTRIQALSYGQAGILNAALISQSAMILHIFADSMEHPLIKIANQMIDMRRTDVIKVIANDEMRETEIPHLGAQNITQSSAYLCISNRCLAPVYSGDDLEKLLKENASLQT</sequence>
<evidence type="ECO:0000259" key="1">
    <source>
        <dbReference type="Pfam" id="PF03190"/>
    </source>
</evidence>
<evidence type="ECO:0000313" key="3">
    <source>
        <dbReference type="Proteomes" id="UP001424441"/>
    </source>
</evidence>
<dbReference type="RefSeq" id="WP_343802435.1">
    <property type="nucleotide sequence ID" value="NZ_BAAADE010000001.1"/>
</dbReference>
<dbReference type="Gene3D" id="1.50.10.10">
    <property type="match status" value="1"/>
</dbReference>
<reference evidence="2 3" key="1">
    <citation type="journal article" date="2019" name="Int. J. Syst. Evol. Microbiol.">
        <title>The Global Catalogue of Microorganisms (GCM) 10K type strain sequencing project: providing services to taxonomists for standard genome sequencing and annotation.</title>
        <authorList>
            <consortium name="The Broad Institute Genomics Platform"/>
            <consortium name="The Broad Institute Genome Sequencing Center for Infectious Disease"/>
            <person name="Wu L."/>
            <person name="Ma J."/>
        </authorList>
    </citation>
    <scope>NUCLEOTIDE SEQUENCE [LARGE SCALE GENOMIC DNA]</scope>
    <source>
        <strain evidence="2 3">JCM 15115</strain>
    </source>
</reference>
<dbReference type="InterPro" id="IPR008928">
    <property type="entry name" value="6-hairpin_glycosidase_sf"/>
</dbReference>
<dbReference type="InterPro" id="IPR036249">
    <property type="entry name" value="Thioredoxin-like_sf"/>
</dbReference>
<dbReference type="Proteomes" id="UP001424441">
    <property type="component" value="Unassembled WGS sequence"/>
</dbReference>